<reference evidence="3" key="1">
    <citation type="submission" date="2016-11" db="UniProtKB">
        <authorList>
            <consortium name="WormBaseParasite"/>
        </authorList>
    </citation>
    <scope>IDENTIFICATION</scope>
</reference>
<dbReference type="Proteomes" id="UP000095282">
    <property type="component" value="Unplaced"/>
</dbReference>
<evidence type="ECO:0000256" key="1">
    <source>
        <dbReference type="SAM" id="SignalP"/>
    </source>
</evidence>
<keyword evidence="1" id="KW-0732">Signal</keyword>
<feature type="chain" id="PRO_5009307296" evidence="1">
    <location>
        <begin position="17"/>
        <end position="202"/>
    </location>
</feature>
<feature type="signal peptide" evidence="1">
    <location>
        <begin position="1"/>
        <end position="16"/>
    </location>
</feature>
<sequence>MIRLILLLSLPLLVDAGCAVDFKHSTQEPAEDEATTTQSDVCKPGFRRFHRVDLRVVVCMKITTSDTVVSKEQAAALCTAEGYKLMGLNNVNEGVDLRVDMLTLMGTNSTVFIDGTRVDTECLMIDSFVDRNKIEFSDGLTNSTEILMLAGTDFDCLDKDITDKCLSLTNAESGYLMPAPCTGVANNVKGAVCGYKLREGRD</sequence>
<protein>
    <submittedName>
        <fullName evidence="3">SRCR domain-containing protein</fullName>
    </submittedName>
</protein>
<dbReference type="AlphaFoldDB" id="A0A1I7TBN5"/>
<evidence type="ECO:0000313" key="2">
    <source>
        <dbReference type="Proteomes" id="UP000095282"/>
    </source>
</evidence>
<dbReference type="SUPFAM" id="SSF56436">
    <property type="entry name" value="C-type lectin-like"/>
    <property type="match status" value="1"/>
</dbReference>
<organism evidence="2 3">
    <name type="scientific">Caenorhabditis tropicalis</name>
    <dbReference type="NCBI Taxonomy" id="1561998"/>
    <lineage>
        <taxon>Eukaryota</taxon>
        <taxon>Metazoa</taxon>
        <taxon>Ecdysozoa</taxon>
        <taxon>Nematoda</taxon>
        <taxon>Chromadorea</taxon>
        <taxon>Rhabditida</taxon>
        <taxon>Rhabditina</taxon>
        <taxon>Rhabditomorpha</taxon>
        <taxon>Rhabditoidea</taxon>
        <taxon>Rhabditidae</taxon>
        <taxon>Peloderinae</taxon>
        <taxon>Caenorhabditis</taxon>
    </lineage>
</organism>
<accession>A0A1I7TBN5</accession>
<dbReference type="WBParaSite" id="Csp11.Scaffold574.g4366.t1">
    <property type="protein sequence ID" value="Csp11.Scaffold574.g4366.t1"/>
    <property type="gene ID" value="Csp11.Scaffold574.g4366"/>
</dbReference>
<dbReference type="PANTHER" id="PTHR23124">
    <property type="entry name" value="C-TYPE LECTIN DOMAIN-CONTAINING PROTEIN-RELATED-RELATED"/>
    <property type="match status" value="1"/>
</dbReference>
<keyword evidence="2" id="KW-1185">Reference proteome</keyword>
<name>A0A1I7TBN5_9PELO</name>
<proteinExistence type="predicted"/>
<dbReference type="InterPro" id="IPR016187">
    <property type="entry name" value="CTDL_fold"/>
</dbReference>
<evidence type="ECO:0000313" key="3">
    <source>
        <dbReference type="WBParaSite" id="Csp11.Scaffold574.g4366.t1"/>
    </source>
</evidence>